<dbReference type="InterPro" id="IPR006530">
    <property type="entry name" value="YD"/>
</dbReference>
<dbReference type="InterPro" id="IPR052387">
    <property type="entry name" value="Fibrocystin"/>
</dbReference>
<dbReference type="PANTHER" id="PTHR46769">
    <property type="entry name" value="POLYCYSTIC KIDNEY AND HEPATIC DISEASE 1 (AUTOSOMAL RECESSIVE)-LIKE 1"/>
    <property type="match status" value="1"/>
</dbReference>
<dbReference type="Pfam" id="PF07691">
    <property type="entry name" value="PA14"/>
    <property type="match status" value="4"/>
</dbReference>
<evidence type="ECO:0000256" key="1">
    <source>
        <dbReference type="ARBA" id="ARBA00022729"/>
    </source>
</evidence>
<dbReference type="SMART" id="SM00758">
    <property type="entry name" value="PA14"/>
    <property type="match status" value="4"/>
</dbReference>
<dbReference type="OrthoDB" id="9816557at2"/>
<accession>A0A559IX57</accession>
<feature type="domain" description="PA14" evidence="2">
    <location>
        <begin position="40"/>
        <end position="177"/>
    </location>
</feature>
<feature type="domain" description="PA14" evidence="2">
    <location>
        <begin position="328"/>
        <end position="465"/>
    </location>
</feature>
<dbReference type="AlphaFoldDB" id="A0A559IX57"/>
<evidence type="ECO:0000259" key="2">
    <source>
        <dbReference type="PROSITE" id="PS51820"/>
    </source>
</evidence>
<gene>
    <name evidence="3" type="ORF">FPZ44_03360</name>
</gene>
<feature type="domain" description="PA14" evidence="2">
    <location>
        <begin position="184"/>
        <end position="321"/>
    </location>
</feature>
<dbReference type="SUPFAM" id="SSF56988">
    <property type="entry name" value="Anthrax protective antigen"/>
    <property type="match status" value="4"/>
</dbReference>
<proteinExistence type="predicted"/>
<protein>
    <recommendedName>
        <fullName evidence="2">PA14 domain-containing protein</fullName>
    </recommendedName>
</protein>
<feature type="domain" description="PA14" evidence="2">
    <location>
        <begin position="472"/>
        <end position="609"/>
    </location>
</feature>
<name>A0A559IX57_9BACL</name>
<dbReference type="InterPro" id="IPR011658">
    <property type="entry name" value="PA14_dom"/>
</dbReference>
<evidence type="ECO:0000313" key="3">
    <source>
        <dbReference type="EMBL" id="TVX92176.1"/>
    </source>
</evidence>
<dbReference type="InterPro" id="IPR031325">
    <property type="entry name" value="RHS_repeat"/>
</dbReference>
<dbReference type="Gene3D" id="3.90.182.10">
    <property type="entry name" value="Toxin - Anthrax Protective Antigen,domain 1"/>
    <property type="match status" value="4"/>
</dbReference>
<dbReference type="PANTHER" id="PTHR46769:SF2">
    <property type="entry name" value="FIBROCYSTIN-L ISOFORM 2 PRECURSOR-RELATED"/>
    <property type="match status" value="1"/>
</dbReference>
<keyword evidence="4" id="KW-1185">Reference proteome</keyword>
<sequence length="662" mass="74884">MNSRMLGWVGVLLIFILIGGLFPNYVSANQAKKTVKAAGTPVNGLKGEYYDNKNLTNLKLSRTDANIDFKWDLGSPSPEINGDTFSVRWTGYIQPKFSEAYTFYMVSDDGVRLWVNDQLLIDEWKDLAGDFVSKPIQLEANKKHKIRVEYLENDGNARTDLQWSSPSQPKAVVANEFLFAPEATAGTGLRGEYFNNMDLTNLKMTRVDKNVNHSIGLDAPEPSMGVDTFSIRWTGQIVPKYTEDYIFNIITDDGLRVWINDQLVIDKWSSQVAEFDSSPIPLKAGYAYNIRIEYFENGGASTAIMRWSSPSQAKEVVPQSALYPPSSTSGVGLKGEYYNGKNFEELRMTRVDSKIDYYWEAASPTQSISNEAFSVRWTGYVVPKSTELYNFYMLADDGARVWINNQLVLDRWVDQSGEFVSSSVPLVKGQRYEIRIEYFENAGHATSKLLWSTSTISKEIVPQTNLYPPDEVKGVGLTAEYFNNMELKDIVMTRTEAAINHSWAAESPAAGINADQFSVRWRGYIEPPVEETYTFHIHSDDGVRIWVNNQLILDKWADQAGEFDSIPIYLYAGQRYEIRVEYFENVGHATAILQWSSPQLAKEVIKQTQLYPIKAATGSVANDNKRRYAYDEQGKLVSVTLPSGEVIHYSYDANGNLISRKR</sequence>
<dbReference type="EMBL" id="VNJK01000001">
    <property type="protein sequence ID" value="TVX92176.1"/>
    <property type="molecule type" value="Genomic_DNA"/>
</dbReference>
<dbReference type="Pfam" id="PF05593">
    <property type="entry name" value="RHS_repeat"/>
    <property type="match status" value="1"/>
</dbReference>
<organism evidence="3 4">
    <name type="scientific">Paenibacillus agilis</name>
    <dbReference type="NCBI Taxonomy" id="3020863"/>
    <lineage>
        <taxon>Bacteria</taxon>
        <taxon>Bacillati</taxon>
        <taxon>Bacillota</taxon>
        <taxon>Bacilli</taxon>
        <taxon>Bacillales</taxon>
        <taxon>Paenibacillaceae</taxon>
        <taxon>Paenibacillus</taxon>
    </lineage>
</organism>
<dbReference type="NCBIfam" id="TIGR01643">
    <property type="entry name" value="YD_repeat_2x"/>
    <property type="match status" value="1"/>
</dbReference>
<reference evidence="3 4" key="1">
    <citation type="submission" date="2019-07" db="EMBL/GenBank/DDBJ databases">
        <authorList>
            <person name="Kim J."/>
        </authorList>
    </citation>
    <scope>NUCLEOTIDE SEQUENCE [LARGE SCALE GENOMIC DNA]</scope>
    <source>
        <strain evidence="3 4">N4</strain>
    </source>
</reference>
<dbReference type="Proteomes" id="UP000318102">
    <property type="component" value="Unassembled WGS sequence"/>
</dbReference>
<dbReference type="RefSeq" id="WP_144987383.1">
    <property type="nucleotide sequence ID" value="NZ_VNJK01000001.1"/>
</dbReference>
<evidence type="ECO:0000313" key="4">
    <source>
        <dbReference type="Proteomes" id="UP000318102"/>
    </source>
</evidence>
<keyword evidence="1" id="KW-0732">Signal</keyword>
<dbReference type="PROSITE" id="PS51820">
    <property type="entry name" value="PA14"/>
    <property type="match status" value="4"/>
</dbReference>
<dbReference type="InterPro" id="IPR037524">
    <property type="entry name" value="PA14/GLEYA"/>
</dbReference>
<comment type="caution">
    <text evidence="3">The sequence shown here is derived from an EMBL/GenBank/DDBJ whole genome shotgun (WGS) entry which is preliminary data.</text>
</comment>